<comment type="similarity">
    <text evidence="2">Belongs to the fungal hydrophobin family.</text>
</comment>
<protein>
    <recommendedName>
        <fullName evidence="2">Hydrophobin</fullName>
    </recommendedName>
</protein>
<keyword evidence="1 2" id="KW-1015">Disulfide bond</keyword>
<keyword evidence="2" id="KW-0732">Signal</keyword>
<evidence type="ECO:0000313" key="3">
    <source>
        <dbReference type="EMBL" id="CAM91420.2"/>
    </source>
</evidence>
<sequence>TTPAQTVQNQCTQTQTAKCCNSFSKITGVLPIILKVLPLNLVSGDNCVDALSILGGQCSQSQSFACCSSGTQYGLVNVGNACIPVSV</sequence>
<dbReference type="GO" id="GO:0009277">
    <property type="term" value="C:fungal-type cell wall"/>
    <property type="evidence" value="ECO:0007669"/>
    <property type="project" value="InterPro"/>
</dbReference>
<feature type="non-terminal residue" evidence="3">
    <location>
        <position position="1"/>
    </location>
</feature>
<proteinExistence type="inferred from homology"/>
<evidence type="ECO:0000256" key="2">
    <source>
        <dbReference type="RuleBase" id="RU365009"/>
    </source>
</evidence>
<dbReference type="Pfam" id="PF01185">
    <property type="entry name" value="Hydrophobin"/>
    <property type="match status" value="1"/>
</dbReference>
<evidence type="ECO:0000256" key="1">
    <source>
        <dbReference type="ARBA" id="ARBA00023157"/>
    </source>
</evidence>
<keyword evidence="2" id="KW-0964">Secreted</keyword>
<comment type="subcellular location">
    <subcellularLocation>
        <location evidence="2">Secreted</location>
        <location evidence="2">Cell wall</location>
    </subcellularLocation>
</comment>
<accession>B9DR17</accession>
<name>B9DR17_9LECA</name>
<organism evidence="3">
    <name type="scientific">Dufourea karrooensis</name>
    <dbReference type="NCBI Taxonomy" id="1301325"/>
    <lineage>
        <taxon>Eukaryota</taxon>
        <taxon>Fungi</taxon>
        <taxon>Dikarya</taxon>
        <taxon>Ascomycota</taxon>
        <taxon>Pezizomycotina</taxon>
        <taxon>Lecanoromycetes</taxon>
        <taxon>OSLEUM clade</taxon>
        <taxon>Lecanoromycetidae</taxon>
        <taxon>Teloschistales</taxon>
        <taxon>Teloschistineae</taxon>
        <taxon>Teloschistaceae</taxon>
        <taxon>Xanthorioideae</taxon>
        <taxon>Dufourea</taxon>
    </lineage>
</organism>
<dbReference type="InterPro" id="IPR001338">
    <property type="entry name" value="Class_I_Hydrophobin"/>
</dbReference>
<dbReference type="AlphaFoldDB" id="B9DR17"/>
<dbReference type="GO" id="GO:0005199">
    <property type="term" value="F:structural constituent of cell wall"/>
    <property type="evidence" value="ECO:0007669"/>
    <property type="project" value="InterPro"/>
</dbReference>
<reference evidence="3" key="1">
    <citation type="submission" date="2007-03" db="EMBL/GenBank/DDBJ databases">
        <title>A molecular view on species pairs in Xanthoria and Xanthomendoza.</title>
        <authorList>
            <person name="Eichenberger C."/>
            <person name="Scherrer S."/>
            <person name="Honegger R."/>
        </authorList>
    </citation>
    <scope>NUCLEOTIDE SEQUENCE</scope>
    <source>
        <strain evidence="3">887</strain>
    </source>
</reference>
<keyword evidence="2" id="KW-0134">Cell wall</keyword>
<gene>
    <name evidence="3" type="primary">h1</name>
</gene>
<dbReference type="EMBL" id="AM697815">
    <property type="protein sequence ID" value="CAM91420.2"/>
    <property type="molecule type" value="Genomic_DNA"/>
</dbReference>